<keyword evidence="9" id="KW-0460">Magnesium</keyword>
<dbReference type="PANTHER" id="PTHR21528:SF0">
    <property type="entry name" value="DEHYDRODOLICHYL DIPHOSPHATE SYNTHASE COMPLEX SUBUNIT NUS1"/>
    <property type="match status" value="1"/>
</dbReference>
<gene>
    <name evidence="14" type="ORF">EKO27_g424</name>
</gene>
<evidence type="ECO:0000256" key="6">
    <source>
        <dbReference type="ARBA" id="ARBA00022679"/>
    </source>
</evidence>
<protein>
    <recommendedName>
        <fullName evidence="5">ditrans,polycis-polyprenyl diphosphate synthase [(2E,6E)-farnesyldiphosphate specific]</fullName>
        <ecNumber evidence="5">2.5.1.87</ecNumber>
    </recommendedName>
</protein>
<comment type="subcellular location">
    <subcellularLocation>
        <location evidence="2">Endoplasmic reticulum membrane</location>
    </subcellularLocation>
</comment>
<dbReference type="InterPro" id="IPR038887">
    <property type="entry name" value="Nus1/NgBR"/>
</dbReference>
<comment type="similarity">
    <text evidence="4">Belongs to the UPP synthase family.</text>
</comment>
<dbReference type="EC" id="2.5.1.87" evidence="5"/>
<dbReference type="EMBL" id="RYZI01000005">
    <property type="protein sequence ID" value="RWA14679.1"/>
    <property type="molecule type" value="Genomic_DNA"/>
</dbReference>
<dbReference type="GO" id="GO:0005789">
    <property type="term" value="C:endoplasmic reticulum membrane"/>
    <property type="evidence" value="ECO:0007669"/>
    <property type="project" value="UniProtKB-SubCell"/>
</dbReference>
<accession>A0A439DJT5</accession>
<evidence type="ECO:0000256" key="1">
    <source>
        <dbReference type="ARBA" id="ARBA00001946"/>
    </source>
</evidence>
<evidence type="ECO:0000313" key="14">
    <source>
        <dbReference type="EMBL" id="RWA14679.1"/>
    </source>
</evidence>
<keyword evidence="7 13" id="KW-0812">Transmembrane</keyword>
<comment type="pathway">
    <text evidence="3">Protein modification; protein glycosylation.</text>
</comment>
<organism evidence="14 15">
    <name type="scientific">Xylaria grammica</name>
    <dbReference type="NCBI Taxonomy" id="363999"/>
    <lineage>
        <taxon>Eukaryota</taxon>
        <taxon>Fungi</taxon>
        <taxon>Dikarya</taxon>
        <taxon>Ascomycota</taxon>
        <taxon>Pezizomycotina</taxon>
        <taxon>Sordariomycetes</taxon>
        <taxon>Xylariomycetidae</taxon>
        <taxon>Xylariales</taxon>
        <taxon>Xylariaceae</taxon>
        <taxon>Xylaria</taxon>
    </lineage>
</organism>
<dbReference type="InterPro" id="IPR036424">
    <property type="entry name" value="UPP_synth-like_sf"/>
</dbReference>
<evidence type="ECO:0000256" key="5">
    <source>
        <dbReference type="ARBA" id="ARBA00012596"/>
    </source>
</evidence>
<proteinExistence type="inferred from homology"/>
<evidence type="ECO:0000256" key="12">
    <source>
        <dbReference type="ARBA" id="ARBA00047353"/>
    </source>
</evidence>
<dbReference type="Proteomes" id="UP000286045">
    <property type="component" value="Unassembled WGS sequence"/>
</dbReference>
<keyword evidence="11 13" id="KW-0472">Membrane</keyword>
<evidence type="ECO:0000256" key="2">
    <source>
        <dbReference type="ARBA" id="ARBA00004586"/>
    </source>
</evidence>
<dbReference type="AlphaFoldDB" id="A0A439DJT5"/>
<keyword evidence="10 13" id="KW-1133">Transmembrane helix</keyword>
<dbReference type="GO" id="GO:0045547">
    <property type="term" value="F:ditrans,polycis-polyprenyl diphosphate synthase [(2E,6E)-farnesyl diphosphate specific] activity"/>
    <property type="evidence" value="ECO:0007669"/>
    <property type="project" value="UniProtKB-EC"/>
</dbReference>
<evidence type="ECO:0000256" key="8">
    <source>
        <dbReference type="ARBA" id="ARBA00022824"/>
    </source>
</evidence>
<evidence type="ECO:0000256" key="7">
    <source>
        <dbReference type="ARBA" id="ARBA00022692"/>
    </source>
</evidence>
<comment type="catalytic activity">
    <reaction evidence="12">
        <text>n isopentenyl diphosphate + (2E,6E)-farnesyl diphosphate = a di-trans,poly-cis-polyprenyl diphosphate + n diphosphate</text>
        <dbReference type="Rhea" id="RHEA:53008"/>
        <dbReference type="Rhea" id="RHEA-COMP:19494"/>
        <dbReference type="ChEBI" id="CHEBI:33019"/>
        <dbReference type="ChEBI" id="CHEBI:128769"/>
        <dbReference type="ChEBI" id="CHEBI:136960"/>
        <dbReference type="ChEBI" id="CHEBI:175763"/>
        <dbReference type="EC" id="2.5.1.87"/>
    </reaction>
</comment>
<evidence type="ECO:0000256" key="3">
    <source>
        <dbReference type="ARBA" id="ARBA00004922"/>
    </source>
</evidence>
<sequence length="262" mass="29589">MTYQNYLPAPSTRHRSNSRVKKQDSYRFGIRRFLKAQFYALLYLFIHAIFSLYIRIRIAYHAVSNRLVAILKHHYNSPEYIARDVAALKRLPEHLSIILTLENGGKGDALEKLVNEVSEVAAWCTAAGIPKLSAPAVALFARGAPAVRSHSRQGLDLILISEDDGREAMVDLTRVLTEMVQKEKITAEDITMDVIDNELSEAVMSEPDLLISFEPYVDLQGYPPWAIRLTEIHCAPDNQGVGYQLFLQALRKYAQATFKLGK</sequence>
<evidence type="ECO:0000313" key="15">
    <source>
        <dbReference type="Proteomes" id="UP000286045"/>
    </source>
</evidence>
<comment type="caution">
    <text evidence="14">The sequence shown here is derived from an EMBL/GenBank/DDBJ whole genome shotgun (WGS) entry which is preliminary data.</text>
</comment>
<reference evidence="14 15" key="1">
    <citation type="submission" date="2018-12" db="EMBL/GenBank/DDBJ databases">
        <title>Draft genome sequence of Xylaria grammica IHI A82.</title>
        <authorList>
            <person name="Buettner E."/>
            <person name="Kellner H."/>
        </authorList>
    </citation>
    <scope>NUCLEOTIDE SEQUENCE [LARGE SCALE GENOMIC DNA]</scope>
    <source>
        <strain evidence="14 15">IHI A82</strain>
    </source>
</reference>
<evidence type="ECO:0000256" key="11">
    <source>
        <dbReference type="ARBA" id="ARBA00023136"/>
    </source>
</evidence>
<comment type="cofactor">
    <cofactor evidence="1">
        <name>Mg(2+)</name>
        <dbReference type="ChEBI" id="CHEBI:18420"/>
    </cofactor>
</comment>
<feature type="transmembrane region" description="Helical" evidence="13">
    <location>
        <begin position="36"/>
        <end position="56"/>
    </location>
</feature>
<keyword evidence="8" id="KW-0256">Endoplasmic reticulum</keyword>
<dbReference type="Gene3D" id="3.40.1180.10">
    <property type="entry name" value="Decaprenyl diphosphate synthase-like"/>
    <property type="match status" value="1"/>
</dbReference>
<dbReference type="PANTHER" id="PTHR21528">
    <property type="entry name" value="DEHYDRODOLICHYL DIPHOSPHATE SYNTHASE COMPLEX SUBUNIT NUS1"/>
    <property type="match status" value="1"/>
</dbReference>
<evidence type="ECO:0000256" key="13">
    <source>
        <dbReference type="SAM" id="Phobius"/>
    </source>
</evidence>
<dbReference type="SUPFAM" id="SSF64005">
    <property type="entry name" value="Undecaprenyl diphosphate synthase"/>
    <property type="match status" value="1"/>
</dbReference>
<evidence type="ECO:0000256" key="9">
    <source>
        <dbReference type="ARBA" id="ARBA00022842"/>
    </source>
</evidence>
<dbReference type="GO" id="GO:1904423">
    <property type="term" value="C:dehydrodolichyl diphosphate synthase complex"/>
    <property type="evidence" value="ECO:0007669"/>
    <property type="project" value="InterPro"/>
</dbReference>
<name>A0A439DJT5_9PEZI</name>
<keyword evidence="6" id="KW-0808">Transferase</keyword>
<dbReference type="UniPathway" id="UPA00378"/>
<keyword evidence="15" id="KW-1185">Reference proteome</keyword>
<evidence type="ECO:0000256" key="10">
    <source>
        <dbReference type="ARBA" id="ARBA00022989"/>
    </source>
</evidence>
<dbReference type="STRING" id="363999.A0A439DJT5"/>
<evidence type="ECO:0000256" key="4">
    <source>
        <dbReference type="ARBA" id="ARBA00005432"/>
    </source>
</evidence>